<name>A0ABT2L0F8_9BACL</name>
<proteinExistence type="predicted"/>
<evidence type="ECO:0008006" key="4">
    <source>
        <dbReference type="Google" id="ProtNLM"/>
    </source>
</evidence>
<evidence type="ECO:0000313" key="3">
    <source>
        <dbReference type="Proteomes" id="UP001206821"/>
    </source>
</evidence>
<gene>
    <name evidence="2" type="ORF">NQG31_13895</name>
</gene>
<reference evidence="2 3" key="1">
    <citation type="submission" date="2022-07" db="EMBL/GenBank/DDBJ databases">
        <title>Genomic and pangenome structural analysis of the polyextremophile Exiguobacterium.</title>
        <authorList>
            <person name="Shen L."/>
        </authorList>
    </citation>
    <scope>NUCLEOTIDE SEQUENCE [LARGE SCALE GENOMIC DNA]</scope>
    <source>
        <strain evidence="2 3">12_1</strain>
    </source>
</reference>
<feature type="chain" id="PRO_5046587135" description="Phosphodiester glycosidase domain-containing protein" evidence="1">
    <location>
        <begin position="24"/>
        <end position="289"/>
    </location>
</feature>
<protein>
    <recommendedName>
        <fullName evidence="4">Phosphodiester glycosidase domain-containing protein</fullName>
    </recommendedName>
</protein>
<organism evidence="2 3">
    <name type="scientific">Exiguobacterium alkaliphilum</name>
    <dbReference type="NCBI Taxonomy" id="1428684"/>
    <lineage>
        <taxon>Bacteria</taxon>
        <taxon>Bacillati</taxon>
        <taxon>Bacillota</taxon>
        <taxon>Bacilli</taxon>
        <taxon>Bacillales</taxon>
        <taxon>Bacillales Family XII. Incertae Sedis</taxon>
        <taxon>Exiguobacterium</taxon>
    </lineage>
</organism>
<dbReference type="EMBL" id="JANIEK010000086">
    <property type="protein sequence ID" value="MCT4796639.1"/>
    <property type="molecule type" value="Genomic_DNA"/>
</dbReference>
<keyword evidence="1" id="KW-0732">Signal</keyword>
<dbReference type="RefSeq" id="WP_034817834.1">
    <property type="nucleotide sequence ID" value="NZ_JANIEK010000086.1"/>
</dbReference>
<accession>A0ABT2L0F8</accession>
<evidence type="ECO:0000313" key="2">
    <source>
        <dbReference type="EMBL" id="MCT4796639.1"/>
    </source>
</evidence>
<evidence type="ECO:0000256" key="1">
    <source>
        <dbReference type="SAM" id="SignalP"/>
    </source>
</evidence>
<dbReference type="Proteomes" id="UP001206821">
    <property type="component" value="Unassembled WGS sequence"/>
</dbReference>
<sequence>MNNRLKVFILCVVLIFVAVPAEAAQSTDQFVKELKKSNLNGYTYDDHQLIQLNSSKPLEVVSIFKKEEAYWNDYMVLVHELKNGKWKQSYRRSFEDRSNLMFISKGRMGASDKIVVGTYEGSGSFLEAFLIGSPNGRDIKLMHQKSELYKGNALIIDGVLFYTNGSIVQQKYRVQNGKVVSAGRATGRDDRFIAGNPKIWLGLKHSGKNAVYVGKTTLYVKVGDRIGIGRHGLNDSRGYAYRVMSYDGGTTLDYDLNRPALVAKKRGTSVLSLEPEAYGDAVEITVIVR</sequence>
<comment type="caution">
    <text evidence="2">The sequence shown here is derived from an EMBL/GenBank/DDBJ whole genome shotgun (WGS) entry which is preliminary data.</text>
</comment>
<keyword evidence="3" id="KW-1185">Reference proteome</keyword>
<feature type="signal peptide" evidence="1">
    <location>
        <begin position="1"/>
        <end position="23"/>
    </location>
</feature>